<gene>
    <name evidence="2" type="ORF">P7K49_019804</name>
</gene>
<comment type="caution">
    <text evidence="2">The sequence shown here is derived from an EMBL/GenBank/DDBJ whole genome shotgun (WGS) entry which is preliminary data.</text>
</comment>
<protein>
    <submittedName>
        <fullName evidence="2">Uncharacterized protein</fullName>
    </submittedName>
</protein>
<accession>A0ABQ9UYG0</accession>
<evidence type="ECO:0000256" key="1">
    <source>
        <dbReference type="SAM" id="MobiDB-lite"/>
    </source>
</evidence>
<keyword evidence="3" id="KW-1185">Reference proteome</keyword>
<evidence type="ECO:0000313" key="2">
    <source>
        <dbReference type="EMBL" id="KAK2102137.1"/>
    </source>
</evidence>
<organism evidence="2 3">
    <name type="scientific">Saguinus oedipus</name>
    <name type="common">Cotton-top tamarin</name>
    <name type="synonym">Oedipomidas oedipus</name>
    <dbReference type="NCBI Taxonomy" id="9490"/>
    <lineage>
        <taxon>Eukaryota</taxon>
        <taxon>Metazoa</taxon>
        <taxon>Chordata</taxon>
        <taxon>Craniata</taxon>
        <taxon>Vertebrata</taxon>
        <taxon>Euteleostomi</taxon>
        <taxon>Mammalia</taxon>
        <taxon>Eutheria</taxon>
        <taxon>Euarchontoglires</taxon>
        <taxon>Primates</taxon>
        <taxon>Haplorrhini</taxon>
        <taxon>Platyrrhini</taxon>
        <taxon>Cebidae</taxon>
        <taxon>Callitrichinae</taxon>
        <taxon>Saguinus</taxon>
    </lineage>
</organism>
<dbReference type="Proteomes" id="UP001266305">
    <property type="component" value="Unassembled WGS sequence"/>
</dbReference>
<reference evidence="2 3" key="1">
    <citation type="submission" date="2023-05" db="EMBL/GenBank/DDBJ databases">
        <title>B98-5 Cell Line De Novo Hybrid Assembly: An Optical Mapping Approach.</title>
        <authorList>
            <person name="Kananen K."/>
            <person name="Auerbach J.A."/>
            <person name="Kautto E."/>
            <person name="Blachly J.S."/>
        </authorList>
    </citation>
    <scope>NUCLEOTIDE SEQUENCE [LARGE SCALE GENOMIC DNA]</scope>
    <source>
        <strain evidence="2">B95-8</strain>
        <tissue evidence="2">Cell line</tissue>
    </source>
</reference>
<dbReference type="EMBL" id="JASSZA010000009">
    <property type="protein sequence ID" value="KAK2102137.1"/>
    <property type="molecule type" value="Genomic_DNA"/>
</dbReference>
<name>A0ABQ9UYG0_SAGOE</name>
<sequence>MKATVIRHGETLRCTKEEIKELDRTKELTAKVENAKYQQLPRSGCVRRAVRVGLPACDGQRLQRPLQRERGGEHRPVCALWPELRQRPLRALRLSTQLCTDTTPPAAAPASRGSPELPRPPEEWKKRFGAQPPHRPPRHAFWSGIPAR</sequence>
<feature type="region of interest" description="Disordered" evidence="1">
    <location>
        <begin position="100"/>
        <end position="148"/>
    </location>
</feature>
<proteinExistence type="predicted"/>
<evidence type="ECO:0000313" key="3">
    <source>
        <dbReference type="Proteomes" id="UP001266305"/>
    </source>
</evidence>